<dbReference type="SUPFAM" id="SSF48498">
    <property type="entry name" value="Tetracyclin repressor-like, C-terminal domain"/>
    <property type="match status" value="1"/>
</dbReference>
<keyword evidence="4" id="KW-0804">Transcription</keyword>
<evidence type="ECO:0000256" key="5">
    <source>
        <dbReference type="PROSITE-ProRule" id="PRU00335"/>
    </source>
</evidence>
<dbReference type="PROSITE" id="PS01081">
    <property type="entry name" value="HTH_TETR_1"/>
    <property type="match status" value="1"/>
</dbReference>
<evidence type="ECO:0000256" key="1">
    <source>
        <dbReference type="ARBA" id="ARBA00022491"/>
    </source>
</evidence>
<protein>
    <submittedName>
        <fullName evidence="7">TetR family transcriptional regulator</fullName>
    </submittedName>
</protein>
<feature type="DNA-binding region" description="H-T-H motif" evidence="5">
    <location>
        <begin position="33"/>
        <end position="52"/>
    </location>
</feature>
<dbReference type="Proteomes" id="UP000634667">
    <property type="component" value="Unassembled WGS sequence"/>
</dbReference>
<evidence type="ECO:0000313" key="8">
    <source>
        <dbReference type="Proteomes" id="UP000634667"/>
    </source>
</evidence>
<comment type="caution">
    <text evidence="7">The sequence shown here is derived from an EMBL/GenBank/DDBJ whole genome shotgun (WGS) entry which is preliminary data.</text>
</comment>
<dbReference type="InterPro" id="IPR050109">
    <property type="entry name" value="HTH-type_TetR-like_transc_reg"/>
</dbReference>
<name>A0ABQ2WWL5_9ALTE</name>
<proteinExistence type="predicted"/>
<dbReference type="PROSITE" id="PS50977">
    <property type="entry name" value="HTH_TETR_2"/>
    <property type="match status" value="1"/>
</dbReference>
<feature type="domain" description="HTH tetR-type" evidence="6">
    <location>
        <begin position="10"/>
        <end position="70"/>
    </location>
</feature>
<keyword evidence="8" id="KW-1185">Reference proteome</keyword>
<dbReference type="RefSeq" id="WP_189484058.1">
    <property type="nucleotide sequence ID" value="NZ_BMYR01000015.1"/>
</dbReference>
<dbReference type="Gene3D" id="1.10.357.10">
    <property type="entry name" value="Tetracycline Repressor, domain 2"/>
    <property type="match status" value="1"/>
</dbReference>
<organism evidence="7 8">
    <name type="scientific">Alishewanella tabrizica</name>
    <dbReference type="NCBI Taxonomy" id="671278"/>
    <lineage>
        <taxon>Bacteria</taxon>
        <taxon>Pseudomonadati</taxon>
        <taxon>Pseudomonadota</taxon>
        <taxon>Gammaproteobacteria</taxon>
        <taxon>Alteromonadales</taxon>
        <taxon>Alteromonadaceae</taxon>
        <taxon>Alishewanella</taxon>
    </lineage>
</organism>
<dbReference type="InterPro" id="IPR001647">
    <property type="entry name" value="HTH_TetR"/>
</dbReference>
<sequence>MARKTKVEAEATREQILDAAEHMFYLHGVSRTTLEKIACAAGLTRGAIYWHFDNKSALFGAMLERIRLPFQQMLSELDAQPQGDPLTQLRDHLVQSLLMIAHSERYHRVLSIIFHRCEYMDELNPAVSKQEELDRAATAVISRTLQRARVAGMLQDGIDPDLTAGAIHAYIGGLIRKHLLQPAFCDLTHAAAYIDVILQGIKKPA</sequence>
<evidence type="ECO:0000256" key="3">
    <source>
        <dbReference type="ARBA" id="ARBA00023125"/>
    </source>
</evidence>
<gene>
    <name evidence="7" type="ORF">GCM10008111_30000</name>
</gene>
<evidence type="ECO:0000313" key="7">
    <source>
        <dbReference type="EMBL" id="GGW71914.1"/>
    </source>
</evidence>
<evidence type="ECO:0000256" key="2">
    <source>
        <dbReference type="ARBA" id="ARBA00023015"/>
    </source>
</evidence>
<dbReference type="Pfam" id="PF08361">
    <property type="entry name" value="TetR_C_2"/>
    <property type="match status" value="1"/>
</dbReference>
<dbReference type="InterPro" id="IPR036271">
    <property type="entry name" value="Tet_transcr_reg_TetR-rel_C_sf"/>
</dbReference>
<dbReference type="EMBL" id="BMYR01000015">
    <property type="protein sequence ID" value="GGW71914.1"/>
    <property type="molecule type" value="Genomic_DNA"/>
</dbReference>
<keyword evidence="1" id="KW-0678">Repressor</keyword>
<evidence type="ECO:0000259" key="6">
    <source>
        <dbReference type="PROSITE" id="PS50977"/>
    </source>
</evidence>
<dbReference type="InterPro" id="IPR009057">
    <property type="entry name" value="Homeodomain-like_sf"/>
</dbReference>
<accession>A0ABQ2WWL5</accession>
<dbReference type="InterPro" id="IPR023772">
    <property type="entry name" value="DNA-bd_HTH_TetR-type_CS"/>
</dbReference>
<evidence type="ECO:0000256" key="4">
    <source>
        <dbReference type="ARBA" id="ARBA00023163"/>
    </source>
</evidence>
<dbReference type="InterPro" id="IPR013572">
    <property type="entry name" value="Tscrpt_reg_MAATS_C"/>
</dbReference>
<keyword evidence="2" id="KW-0805">Transcription regulation</keyword>
<dbReference type="Pfam" id="PF00440">
    <property type="entry name" value="TetR_N"/>
    <property type="match status" value="1"/>
</dbReference>
<dbReference type="PANTHER" id="PTHR30055:SF240">
    <property type="entry name" value="HTH-TYPE TRANSCRIPTIONAL REGULATOR ACRR"/>
    <property type="match status" value="1"/>
</dbReference>
<dbReference type="PRINTS" id="PR00455">
    <property type="entry name" value="HTHTETR"/>
</dbReference>
<dbReference type="SUPFAM" id="SSF46689">
    <property type="entry name" value="Homeodomain-like"/>
    <property type="match status" value="1"/>
</dbReference>
<dbReference type="PANTHER" id="PTHR30055">
    <property type="entry name" value="HTH-TYPE TRANSCRIPTIONAL REGULATOR RUTR"/>
    <property type="match status" value="1"/>
</dbReference>
<reference evidence="8" key="1">
    <citation type="journal article" date="2019" name="Int. J. Syst. Evol. Microbiol.">
        <title>The Global Catalogue of Microorganisms (GCM) 10K type strain sequencing project: providing services to taxonomists for standard genome sequencing and annotation.</title>
        <authorList>
            <consortium name="The Broad Institute Genomics Platform"/>
            <consortium name="The Broad Institute Genome Sequencing Center for Infectious Disease"/>
            <person name="Wu L."/>
            <person name="Ma J."/>
        </authorList>
    </citation>
    <scope>NUCLEOTIDE SEQUENCE [LARGE SCALE GENOMIC DNA]</scope>
    <source>
        <strain evidence="8">KCTC 23723</strain>
    </source>
</reference>
<keyword evidence="3 5" id="KW-0238">DNA-binding</keyword>